<protein>
    <submittedName>
        <fullName evidence="2">AIPR family protein</fullName>
    </submittedName>
</protein>
<proteinExistence type="predicted"/>
<dbReference type="Proteomes" id="UP000886814">
    <property type="component" value="Unassembled WGS sequence"/>
</dbReference>
<accession>A0A9D1PC02</accession>
<organism evidence="2 3">
    <name type="scientific">Candidatus Blautia stercorigallinarum</name>
    <dbReference type="NCBI Taxonomy" id="2838501"/>
    <lineage>
        <taxon>Bacteria</taxon>
        <taxon>Bacillati</taxon>
        <taxon>Bacillota</taxon>
        <taxon>Clostridia</taxon>
        <taxon>Lachnospirales</taxon>
        <taxon>Lachnospiraceae</taxon>
        <taxon>Blautia</taxon>
    </lineage>
</organism>
<sequence>MYDQVKKDIAGEYYMNNYPNDGQRFVAWYLRNIHNLDPIETRECITDGAGDKQMDAVYINDQAQTIYIIQGKFYSQGTINAEPLREVLSSWIQIKDLAALQEAANDRLKAKILDISDALQDDYEIVFELITTSALTAEAAKDLEAYNNQLSADDSISASIALVDAECLKFRYDEALNRSRPYINYDFTVEPGKYMELSIDGTKAVIAAIPLKECIKIPGIKDGALFRKNVRQSLGNSNKVNKGIAKTIRKDAGDFFFYHNGITAICSKLHAAGNTISTRELNVVNGCQSLSTIYNCSEAVKKADGAYVMFRFYEIKDTETADKISISTNSQSAVKARDLRSNDKNVLMMKKAYEQKFTDGYFITKRGENVNTAKYNTSHIINLTDLGKQMCAWHSQRPTLSYSETRIFDKNFSQLFHKDYPPENMQALKELMDEVKKCWVSENPLGLNSAMLSMKSYITYHHLFAVSLLFDTVNNMPPDSVPSPARVLQQLKEHQLMDQAISMAGAALNLAFENSIQETQDNGRVFSPQNWSKAKASINAIKNAVRSQYSTISFMPGGAEIKKKLQMGFKLENTDFEARWTAD</sequence>
<reference evidence="2" key="1">
    <citation type="journal article" date="2021" name="PeerJ">
        <title>Extensive microbial diversity within the chicken gut microbiome revealed by metagenomics and culture.</title>
        <authorList>
            <person name="Gilroy R."/>
            <person name="Ravi A."/>
            <person name="Getino M."/>
            <person name="Pursley I."/>
            <person name="Horton D.L."/>
            <person name="Alikhan N.F."/>
            <person name="Baker D."/>
            <person name="Gharbi K."/>
            <person name="Hall N."/>
            <person name="Watson M."/>
            <person name="Adriaenssens E.M."/>
            <person name="Foster-Nyarko E."/>
            <person name="Jarju S."/>
            <person name="Secka A."/>
            <person name="Antonio M."/>
            <person name="Oren A."/>
            <person name="Chaudhuri R.R."/>
            <person name="La Ragione R."/>
            <person name="Hildebrand F."/>
            <person name="Pallen M.J."/>
        </authorList>
    </citation>
    <scope>NUCLEOTIDE SEQUENCE</scope>
    <source>
        <strain evidence="2">CHK195-9823</strain>
    </source>
</reference>
<dbReference type="AlphaFoldDB" id="A0A9D1PC02"/>
<feature type="domain" description="Abortive phage infection protein C-terminal" evidence="1">
    <location>
        <begin position="226"/>
        <end position="472"/>
    </location>
</feature>
<evidence type="ECO:0000259" key="1">
    <source>
        <dbReference type="Pfam" id="PF10592"/>
    </source>
</evidence>
<comment type="caution">
    <text evidence="2">The sequence shown here is derived from an EMBL/GenBank/DDBJ whole genome shotgun (WGS) entry which is preliminary data.</text>
</comment>
<evidence type="ECO:0000313" key="3">
    <source>
        <dbReference type="Proteomes" id="UP000886814"/>
    </source>
</evidence>
<name>A0A9D1PC02_9FIRM</name>
<evidence type="ECO:0000313" key="2">
    <source>
        <dbReference type="EMBL" id="HIV38465.1"/>
    </source>
</evidence>
<dbReference type="Pfam" id="PF10592">
    <property type="entry name" value="AIPR"/>
    <property type="match status" value="1"/>
</dbReference>
<reference evidence="2" key="2">
    <citation type="submission" date="2021-04" db="EMBL/GenBank/DDBJ databases">
        <authorList>
            <person name="Gilroy R."/>
        </authorList>
    </citation>
    <scope>NUCLEOTIDE SEQUENCE</scope>
    <source>
        <strain evidence="2">CHK195-9823</strain>
    </source>
</reference>
<dbReference type="InterPro" id="IPR018891">
    <property type="entry name" value="AIPR_C"/>
</dbReference>
<dbReference type="EMBL" id="DXIQ01000032">
    <property type="protein sequence ID" value="HIV38465.1"/>
    <property type="molecule type" value="Genomic_DNA"/>
</dbReference>
<gene>
    <name evidence="2" type="ORF">H9747_05620</name>
</gene>